<evidence type="ECO:0000313" key="1">
    <source>
        <dbReference type="EMBL" id="ASF48160.1"/>
    </source>
</evidence>
<accession>A0A1Z4C3S6</accession>
<evidence type="ECO:0000313" key="2">
    <source>
        <dbReference type="Proteomes" id="UP000197019"/>
    </source>
</evidence>
<dbReference type="EMBL" id="CP022129">
    <property type="protein sequence ID" value="ASF48160.1"/>
    <property type="molecule type" value="Genomic_DNA"/>
</dbReference>
<organism evidence="1 2">
    <name type="scientific">Methylovulum psychrotolerans</name>
    <dbReference type="NCBI Taxonomy" id="1704499"/>
    <lineage>
        <taxon>Bacteria</taxon>
        <taxon>Pseudomonadati</taxon>
        <taxon>Pseudomonadota</taxon>
        <taxon>Gammaproteobacteria</taxon>
        <taxon>Methylococcales</taxon>
        <taxon>Methylococcaceae</taxon>
        <taxon>Methylovulum</taxon>
    </lineage>
</organism>
<name>A0A1Z4C3S6_9GAMM</name>
<proteinExistence type="predicted"/>
<dbReference type="KEGG" id="mpsy:CEK71_19990"/>
<keyword evidence="2" id="KW-1185">Reference proteome</keyword>
<dbReference type="Proteomes" id="UP000197019">
    <property type="component" value="Chromosome"/>
</dbReference>
<dbReference type="AlphaFoldDB" id="A0A1Z4C3S6"/>
<dbReference type="RefSeq" id="WP_088621030.1">
    <property type="nucleotide sequence ID" value="NZ_CP022129.1"/>
</dbReference>
<protein>
    <submittedName>
        <fullName evidence="1">Uncharacterized protein</fullName>
    </submittedName>
</protein>
<dbReference type="OrthoDB" id="5570093at2"/>
<reference evidence="1 2" key="1">
    <citation type="submission" date="2017-06" db="EMBL/GenBank/DDBJ databases">
        <title>Genome Sequencing of the methanotroph Methylovulum psychrotolerants str. HV10-M2 isolated from a high-altitude environment.</title>
        <authorList>
            <person name="Mateos-Rivera A."/>
        </authorList>
    </citation>
    <scope>NUCLEOTIDE SEQUENCE [LARGE SCALE GENOMIC DNA]</scope>
    <source>
        <strain evidence="1 2">HV10_M2</strain>
    </source>
</reference>
<gene>
    <name evidence="1" type="ORF">CEK71_19990</name>
</gene>
<sequence length="248" mass="26830">MIKFPTLRTSRLTAELGELSIATAVQLAKIPADQHEQATTFLLSHSVKVLDGEADVRLWTVQERLLAVAYYLAATLDEPNFAIGDEGAFLDYLAGEVDAVAAPVSVGEVEGDAFMLRHLSGAMAESIERLHGELDGISGRFHWLLGCLAAQLYPAAHPPAETGHDGALDEVIRQRMQVFAAYPDSVFAQLLAAFYQGQQQLQHLFAVDVDESGLVVLPKPTGGAESNLFPARFPAVECLSELAWAMAR</sequence>